<proteinExistence type="inferred from homology"/>
<comment type="similarity">
    <text evidence="2">Belongs to the fimbrial protein family.</text>
</comment>
<dbReference type="GO" id="GO:0043709">
    <property type="term" value="P:cell adhesion involved in single-species biofilm formation"/>
    <property type="evidence" value="ECO:0007669"/>
    <property type="project" value="TreeGrafter"/>
</dbReference>
<dbReference type="Pfam" id="PF00419">
    <property type="entry name" value="Fimbrial"/>
    <property type="match status" value="1"/>
</dbReference>
<dbReference type="PANTHER" id="PTHR33420:SF12">
    <property type="entry name" value="FIMBRIN-LIKE PROTEIN FIMI-RELATED"/>
    <property type="match status" value="1"/>
</dbReference>
<evidence type="ECO:0000256" key="4">
    <source>
        <dbReference type="ARBA" id="ARBA00023263"/>
    </source>
</evidence>
<evidence type="ECO:0000256" key="2">
    <source>
        <dbReference type="ARBA" id="ARBA00006671"/>
    </source>
</evidence>
<comment type="subcellular location">
    <subcellularLocation>
        <location evidence="1">Fimbrium</location>
    </subcellularLocation>
</comment>
<name>A0A370Q6C0_9GAMM</name>
<keyword evidence="4" id="KW-0281">Fimbrium</keyword>
<dbReference type="InterPro" id="IPR036937">
    <property type="entry name" value="Adhesion_dom_fimbrial_sf"/>
</dbReference>
<dbReference type="InterPro" id="IPR000259">
    <property type="entry name" value="Adhesion_dom_fimbrial"/>
</dbReference>
<dbReference type="InterPro" id="IPR008966">
    <property type="entry name" value="Adhesion_dom_sf"/>
</dbReference>
<organism evidence="7 8">
    <name type="scientific">Enterobacillus tribolii</name>
    <dbReference type="NCBI Taxonomy" id="1487935"/>
    <lineage>
        <taxon>Bacteria</taxon>
        <taxon>Pseudomonadati</taxon>
        <taxon>Pseudomonadota</taxon>
        <taxon>Gammaproteobacteria</taxon>
        <taxon>Enterobacterales</taxon>
        <taxon>Hafniaceae</taxon>
        <taxon>Enterobacillus</taxon>
    </lineage>
</organism>
<feature type="signal peptide" evidence="5">
    <location>
        <begin position="1"/>
        <end position="37"/>
    </location>
</feature>
<dbReference type="PANTHER" id="PTHR33420">
    <property type="entry name" value="FIMBRIAL SUBUNIT ELFA-RELATED"/>
    <property type="match status" value="1"/>
</dbReference>
<keyword evidence="8" id="KW-1185">Reference proteome</keyword>
<sequence>MYYCVTKSITFSVRMRKMVLFCAESLLLFLFSVQAHALIHCSATGPAGITDILNIAPANISAGADVPVGGEVYKGRYERSSQFMGEVSCISNRAERLNIKAVWRVTRGSAYGMADPVPGSPDNGRIYKTSVPGIGVVVSAGSSGGLTENVAHTLATVNEMLSPDTPKSSPGTVKLTAYATLVKIGPVQPGIYTFSDADFPQLSYRWENNGSDITGLPHRVVTVGFSGNITMNVQTCQTPDVNVALGSHDITRFTNVGATTSWVDASIVLVNCPVFHGYYKTGNPSQLYLNGPPATPTEALSNSVRVRITPATQVVNAAAGIMTLSPDANAASGVGIQLGWGSADATPVPFDFSGENTLPLPKTGQATIRIPVSARYIATENTLTPGKANGAATFMVNYY</sequence>
<dbReference type="AlphaFoldDB" id="A0A370Q6C0"/>
<dbReference type="InterPro" id="IPR050263">
    <property type="entry name" value="Bact_Fimbrial_Adh_Pro"/>
</dbReference>
<evidence type="ECO:0000256" key="1">
    <source>
        <dbReference type="ARBA" id="ARBA00004561"/>
    </source>
</evidence>
<feature type="domain" description="Fimbrial-type adhesion" evidence="6">
    <location>
        <begin position="227"/>
        <end position="398"/>
    </location>
</feature>
<keyword evidence="3 5" id="KW-0732">Signal</keyword>
<dbReference type="OrthoDB" id="6580839at2"/>
<dbReference type="RefSeq" id="WP_115460390.1">
    <property type="nucleotide sequence ID" value="NZ_QRAP01000015.1"/>
</dbReference>
<comment type="caution">
    <text evidence="7">The sequence shown here is derived from an EMBL/GenBank/DDBJ whole genome shotgun (WGS) entry which is preliminary data.</text>
</comment>
<dbReference type="Gene3D" id="2.60.40.3310">
    <property type="match status" value="1"/>
</dbReference>
<evidence type="ECO:0000256" key="3">
    <source>
        <dbReference type="ARBA" id="ARBA00022729"/>
    </source>
</evidence>
<protein>
    <submittedName>
        <fullName evidence="7">Type 1 fimbria pilin</fullName>
    </submittedName>
</protein>
<evidence type="ECO:0000259" key="6">
    <source>
        <dbReference type="Pfam" id="PF00419"/>
    </source>
</evidence>
<dbReference type="GO" id="GO:0009289">
    <property type="term" value="C:pilus"/>
    <property type="evidence" value="ECO:0007669"/>
    <property type="project" value="UniProtKB-SubCell"/>
</dbReference>
<dbReference type="EMBL" id="QRAP01000015">
    <property type="protein sequence ID" value="RDK83911.1"/>
    <property type="molecule type" value="Genomic_DNA"/>
</dbReference>
<feature type="chain" id="PRO_5016629997" evidence="5">
    <location>
        <begin position="38"/>
        <end position="399"/>
    </location>
</feature>
<accession>A0A370Q6C0</accession>
<dbReference type="SUPFAM" id="SSF49401">
    <property type="entry name" value="Bacterial adhesins"/>
    <property type="match status" value="1"/>
</dbReference>
<evidence type="ECO:0000313" key="7">
    <source>
        <dbReference type="EMBL" id="RDK83911.1"/>
    </source>
</evidence>
<dbReference type="Gene3D" id="2.60.40.1090">
    <property type="entry name" value="Fimbrial-type adhesion domain"/>
    <property type="match status" value="1"/>
</dbReference>
<gene>
    <name evidence="7" type="ORF">C8D90_11539</name>
</gene>
<evidence type="ECO:0000313" key="8">
    <source>
        <dbReference type="Proteomes" id="UP000254848"/>
    </source>
</evidence>
<dbReference type="Proteomes" id="UP000254848">
    <property type="component" value="Unassembled WGS sequence"/>
</dbReference>
<reference evidence="7 8" key="1">
    <citation type="submission" date="2018-07" db="EMBL/GenBank/DDBJ databases">
        <title>Genomic Encyclopedia of Type Strains, Phase IV (KMG-IV): sequencing the most valuable type-strain genomes for metagenomic binning, comparative biology and taxonomic classification.</title>
        <authorList>
            <person name="Goeker M."/>
        </authorList>
    </citation>
    <scope>NUCLEOTIDE SEQUENCE [LARGE SCALE GENOMIC DNA]</scope>
    <source>
        <strain evidence="7 8">DSM 103736</strain>
    </source>
</reference>
<evidence type="ECO:0000256" key="5">
    <source>
        <dbReference type="SAM" id="SignalP"/>
    </source>
</evidence>